<accession>A0A6M3LMC8</accession>
<protein>
    <recommendedName>
        <fullName evidence="1">SWIM-type domain-containing protein</fullName>
    </recommendedName>
</protein>
<organism evidence="2">
    <name type="scientific">viral metagenome</name>
    <dbReference type="NCBI Taxonomy" id="1070528"/>
    <lineage>
        <taxon>unclassified sequences</taxon>
        <taxon>metagenomes</taxon>
        <taxon>organismal metagenomes</taxon>
    </lineage>
</organism>
<gene>
    <name evidence="2" type="ORF">MM415B03735_0003</name>
</gene>
<dbReference type="GO" id="GO:0008270">
    <property type="term" value="F:zinc ion binding"/>
    <property type="evidence" value="ECO:0007669"/>
    <property type="project" value="InterPro"/>
</dbReference>
<dbReference type="EMBL" id="MT143262">
    <property type="protein sequence ID" value="QJA94802.1"/>
    <property type="molecule type" value="Genomic_DNA"/>
</dbReference>
<reference evidence="2" key="1">
    <citation type="submission" date="2020-03" db="EMBL/GenBank/DDBJ databases">
        <title>The deep terrestrial virosphere.</title>
        <authorList>
            <person name="Holmfeldt K."/>
            <person name="Nilsson E."/>
            <person name="Simone D."/>
            <person name="Lopez-Fernandez M."/>
            <person name="Wu X."/>
            <person name="de Brujin I."/>
            <person name="Lundin D."/>
            <person name="Andersson A."/>
            <person name="Bertilsson S."/>
            <person name="Dopson M."/>
        </authorList>
    </citation>
    <scope>NUCLEOTIDE SEQUENCE</scope>
    <source>
        <strain evidence="2">MM415B03735</strain>
    </source>
</reference>
<dbReference type="AlphaFoldDB" id="A0A6M3LMC8"/>
<sequence>MVAQNSPKLYTTSRSRPGTVYQVRFEGDRWCCTCPGYGYRGTCRHVTALAAFRPTPGNGGDID</sequence>
<dbReference type="Pfam" id="PF04434">
    <property type="entry name" value="SWIM"/>
    <property type="match status" value="1"/>
</dbReference>
<dbReference type="PROSITE" id="PS50966">
    <property type="entry name" value="ZF_SWIM"/>
    <property type="match status" value="1"/>
</dbReference>
<feature type="domain" description="SWIM-type" evidence="1">
    <location>
        <begin position="21"/>
        <end position="54"/>
    </location>
</feature>
<dbReference type="InterPro" id="IPR007527">
    <property type="entry name" value="Znf_SWIM"/>
</dbReference>
<name>A0A6M3LMC8_9ZZZZ</name>
<proteinExistence type="predicted"/>
<evidence type="ECO:0000259" key="1">
    <source>
        <dbReference type="PROSITE" id="PS50966"/>
    </source>
</evidence>
<evidence type="ECO:0000313" key="2">
    <source>
        <dbReference type="EMBL" id="QJA94802.1"/>
    </source>
</evidence>